<dbReference type="PANTHER" id="PTHR43537:SF5">
    <property type="entry name" value="UXU OPERON TRANSCRIPTIONAL REGULATOR"/>
    <property type="match status" value="1"/>
</dbReference>
<keyword evidence="1" id="KW-0805">Transcription regulation</keyword>
<dbReference type="Pfam" id="PF07729">
    <property type="entry name" value="FCD"/>
    <property type="match status" value="1"/>
</dbReference>
<name>A0A327XUL8_9RHOB</name>
<dbReference type="GO" id="GO:0003700">
    <property type="term" value="F:DNA-binding transcription factor activity"/>
    <property type="evidence" value="ECO:0007669"/>
    <property type="project" value="InterPro"/>
</dbReference>
<dbReference type="SUPFAM" id="SSF46785">
    <property type="entry name" value="Winged helix' DNA-binding domain"/>
    <property type="match status" value="1"/>
</dbReference>
<evidence type="ECO:0000256" key="1">
    <source>
        <dbReference type="ARBA" id="ARBA00023015"/>
    </source>
</evidence>
<evidence type="ECO:0000313" key="5">
    <source>
        <dbReference type="EMBL" id="RAK11992.1"/>
    </source>
</evidence>
<dbReference type="CDD" id="cd07377">
    <property type="entry name" value="WHTH_GntR"/>
    <property type="match status" value="1"/>
</dbReference>
<dbReference type="InterPro" id="IPR036388">
    <property type="entry name" value="WH-like_DNA-bd_sf"/>
</dbReference>
<dbReference type="Gene3D" id="1.20.120.530">
    <property type="entry name" value="GntR ligand-binding domain-like"/>
    <property type="match status" value="1"/>
</dbReference>
<dbReference type="InterPro" id="IPR036390">
    <property type="entry name" value="WH_DNA-bd_sf"/>
</dbReference>
<dbReference type="SMART" id="SM00345">
    <property type="entry name" value="HTH_GNTR"/>
    <property type="match status" value="1"/>
</dbReference>
<dbReference type="Pfam" id="PF00392">
    <property type="entry name" value="GntR"/>
    <property type="match status" value="1"/>
</dbReference>
<sequence>MNASTAQNIYDRLINGIASGEFPPGDPLAEVALAQRFGVSRTPVREALHRLEQANFAERGPRRAFFVRKMRASDLEELFEAVGELEAAIAALAARRMTEIQRRNLQAILEEGLACGDDATAYGELNARFHAQISQGAHNATLLACHAELTLRTQVWRSTNFTRDARRLDSSRAEHRAITDAILAGEPDRTRTLMRQHVASSLITLTDILALGD</sequence>
<dbReference type="SMART" id="SM00895">
    <property type="entry name" value="FCD"/>
    <property type="match status" value="1"/>
</dbReference>
<evidence type="ECO:0000256" key="3">
    <source>
        <dbReference type="ARBA" id="ARBA00023163"/>
    </source>
</evidence>
<protein>
    <submittedName>
        <fullName evidence="5">DNA-binding GntR family transcriptional regulator</fullName>
    </submittedName>
</protein>
<dbReference type="InterPro" id="IPR000524">
    <property type="entry name" value="Tscrpt_reg_HTH_GntR"/>
</dbReference>
<reference evidence="5 6" key="1">
    <citation type="submission" date="2018-06" db="EMBL/GenBank/DDBJ databases">
        <title>Genomic Encyclopedia of Archaeal and Bacterial Type Strains, Phase II (KMG-II): from individual species to whole genera.</title>
        <authorList>
            <person name="Goeker M."/>
        </authorList>
    </citation>
    <scope>NUCLEOTIDE SEQUENCE [LARGE SCALE GENOMIC DNA]</scope>
    <source>
        <strain evidence="5 6">DSM 22011</strain>
    </source>
</reference>
<dbReference type="GO" id="GO:0003677">
    <property type="term" value="F:DNA binding"/>
    <property type="evidence" value="ECO:0007669"/>
    <property type="project" value="UniProtKB-KW"/>
</dbReference>
<dbReference type="RefSeq" id="WP_009505762.1">
    <property type="nucleotide sequence ID" value="NZ_LIGK01000059.1"/>
</dbReference>
<dbReference type="Gene3D" id="1.10.10.10">
    <property type="entry name" value="Winged helix-like DNA-binding domain superfamily/Winged helix DNA-binding domain"/>
    <property type="match status" value="1"/>
</dbReference>
<evidence type="ECO:0000259" key="4">
    <source>
        <dbReference type="PROSITE" id="PS50949"/>
    </source>
</evidence>
<dbReference type="Proteomes" id="UP000249165">
    <property type="component" value="Unassembled WGS sequence"/>
</dbReference>
<dbReference type="EMBL" id="QLMG01000045">
    <property type="protein sequence ID" value="RAK11992.1"/>
    <property type="molecule type" value="Genomic_DNA"/>
</dbReference>
<dbReference type="PANTHER" id="PTHR43537">
    <property type="entry name" value="TRANSCRIPTIONAL REGULATOR, GNTR FAMILY"/>
    <property type="match status" value="1"/>
</dbReference>
<evidence type="ECO:0000313" key="6">
    <source>
        <dbReference type="Proteomes" id="UP000249165"/>
    </source>
</evidence>
<dbReference type="InterPro" id="IPR008920">
    <property type="entry name" value="TF_FadR/GntR_C"/>
</dbReference>
<organism evidence="5 6">
    <name type="scientific">Salipiger aestuarii</name>
    <dbReference type="NCBI Taxonomy" id="568098"/>
    <lineage>
        <taxon>Bacteria</taxon>
        <taxon>Pseudomonadati</taxon>
        <taxon>Pseudomonadota</taxon>
        <taxon>Alphaproteobacteria</taxon>
        <taxon>Rhodobacterales</taxon>
        <taxon>Roseobacteraceae</taxon>
        <taxon>Salipiger</taxon>
    </lineage>
</organism>
<keyword evidence="2 5" id="KW-0238">DNA-binding</keyword>
<dbReference type="AlphaFoldDB" id="A0A327XUL8"/>
<feature type="domain" description="HTH gntR-type" evidence="4">
    <location>
        <begin position="3"/>
        <end position="70"/>
    </location>
</feature>
<dbReference type="OrthoDB" id="7620579at2"/>
<comment type="caution">
    <text evidence="5">The sequence shown here is derived from an EMBL/GenBank/DDBJ whole genome shotgun (WGS) entry which is preliminary data.</text>
</comment>
<keyword evidence="6" id="KW-1185">Reference proteome</keyword>
<dbReference type="PROSITE" id="PS50949">
    <property type="entry name" value="HTH_GNTR"/>
    <property type="match status" value="1"/>
</dbReference>
<dbReference type="SUPFAM" id="SSF48008">
    <property type="entry name" value="GntR ligand-binding domain-like"/>
    <property type="match status" value="1"/>
</dbReference>
<proteinExistence type="predicted"/>
<accession>A0A327XUL8</accession>
<dbReference type="InterPro" id="IPR011711">
    <property type="entry name" value="GntR_C"/>
</dbReference>
<gene>
    <name evidence="5" type="ORF">ATI53_104512</name>
</gene>
<keyword evidence="3" id="KW-0804">Transcription</keyword>
<evidence type="ECO:0000256" key="2">
    <source>
        <dbReference type="ARBA" id="ARBA00023125"/>
    </source>
</evidence>